<name>A0ABU5DMS2_9BURK</name>
<reference evidence="2 3" key="1">
    <citation type="submission" date="2023-11" db="EMBL/GenBank/DDBJ databases">
        <title>Paucibacter sp. nov., isolated from fresh soil in Korea.</title>
        <authorList>
            <person name="Le N.T.T."/>
        </authorList>
    </citation>
    <scope>NUCLEOTIDE SEQUENCE [LARGE SCALE GENOMIC DNA]</scope>
    <source>
        <strain evidence="2 3">R3-3</strain>
    </source>
</reference>
<sequence>MTGKTLGISTIAWLTITQLAASGMGGYLAGRLRHRWASVHADEVYFRDTAHGFLAWSVATLVTASMLTAAVGSIVSGGAKAGGAIIGGTSVGAMAAAPTAASSASAAGTSDNYFVDSLFRSTGSPQGSAATGAPAGGPAPTDEVARIFAHAAGSDALGADDTRYVGQLVSERTGLNQQDAEKRVTDAYARMQAKAAEAKATADKARKAAAAASLWGFIALLVGAFIASVLGVVGGRHRDRF</sequence>
<evidence type="ECO:0000313" key="2">
    <source>
        <dbReference type="EMBL" id="MDY0747607.1"/>
    </source>
</evidence>
<feature type="transmembrane region" description="Helical" evidence="1">
    <location>
        <begin position="214"/>
        <end position="235"/>
    </location>
</feature>
<feature type="transmembrane region" description="Helical" evidence="1">
    <location>
        <begin position="53"/>
        <end position="75"/>
    </location>
</feature>
<keyword evidence="3" id="KW-1185">Reference proteome</keyword>
<evidence type="ECO:0000256" key="1">
    <source>
        <dbReference type="SAM" id="Phobius"/>
    </source>
</evidence>
<proteinExistence type="predicted"/>
<keyword evidence="1" id="KW-1133">Transmembrane helix</keyword>
<comment type="caution">
    <text evidence="2">The sequence shown here is derived from an EMBL/GenBank/DDBJ whole genome shotgun (WGS) entry which is preliminary data.</text>
</comment>
<gene>
    <name evidence="2" type="ORF">SNE35_24100</name>
</gene>
<protein>
    <submittedName>
        <fullName evidence="2">Uncharacterized protein</fullName>
    </submittedName>
</protein>
<dbReference type="EMBL" id="JAXCLA010000008">
    <property type="protein sequence ID" value="MDY0747607.1"/>
    <property type="molecule type" value="Genomic_DNA"/>
</dbReference>
<accession>A0ABU5DMS2</accession>
<keyword evidence="1" id="KW-0812">Transmembrane</keyword>
<organism evidence="2 3">
    <name type="scientific">Roseateles agri</name>
    <dbReference type="NCBI Taxonomy" id="3098619"/>
    <lineage>
        <taxon>Bacteria</taxon>
        <taxon>Pseudomonadati</taxon>
        <taxon>Pseudomonadota</taxon>
        <taxon>Betaproteobacteria</taxon>
        <taxon>Burkholderiales</taxon>
        <taxon>Sphaerotilaceae</taxon>
        <taxon>Roseateles</taxon>
    </lineage>
</organism>
<evidence type="ECO:0000313" key="3">
    <source>
        <dbReference type="Proteomes" id="UP001285263"/>
    </source>
</evidence>
<dbReference type="Proteomes" id="UP001285263">
    <property type="component" value="Unassembled WGS sequence"/>
</dbReference>
<keyword evidence="1" id="KW-0472">Membrane</keyword>